<dbReference type="AlphaFoldDB" id="A0A5Q5BT49"/>
<dbReference type="InterPro" id="IPR009057">
    <property type="entry name" value="Homeodomain-like_sf"/>
</dbReference>
<name>A0A5Q5BT49_MYCSS</name>
<reference evidence="3" key="1">
    <citation type="submission" date="2006-06" db="EMBL/GenBank/DDBJ databases">
        <title>Complete sequence of plasmid of Mycobacterium sp. MCS.</title>
        <authorList>
            <consortium name="US DOE Joint Genome Institute"/>
            <person name="Copeland A."/>
            <person name="Lucas S."/>
            <person name="Lapidus A."/>
            <person name="Barry K."/>
            <person name="Detter J.C."/>
            <person name="Glavina del Rio T."/>
            <person name="Hammon N."/>
            <person name="Israni S."/>
            <person name="Dalin E."/>
            <person name="Tice H."/>
            <person name="Pitluck S."/>
            <person name="Martinez M."/>
            <person name="Schmutz J."/>
            <person name="Larimer F."/>
            <person name="Land M."/>
            <person name="Hauser L."/>
            <person name="Kyrpides N."/>
            <person name="Kim E."/>
            <person name="Miller C.D."/>
            <person name="Hughes J.E."/>
            <person name="Anderson A.J."/>
            <person name="Sims R.C."/>
            <person name="Richardson P."/>
        </authorList>
    </citation>
    <scope>NUCLEOTIDE SEQUENCE [LARGE SCALE GENOMIC DNA]</scope>
    <source>
        <strain evidence="3">MCS</strain>
        <plasmid evidence="3">Plasmid1</plasmid>
    </source>
</reference>
<feature type="coiled-coil region" evidence="1">
    <location>
        <begin position="24"/>
        <end position="51"/>
    </location>
</feature>
<geneLocation type="plasmid" evidence="3">
    <name>Plasmid1</name>
</geneLocation>
<evidence type="ECO:0000313" key="2">
    <source>
        <dbReference type="EMBL" id="ABG11683.1"/>
    </source>
</evidence>
<dbReference type="Gene3D" id="1.10.10.10">
    <property type="entry name" value="Winged helix-like DNA-binding domain superfamily/Winged helix DNA-binding domain"/>
    <property type="match status" value="1"/>
</dbReference>
<keyword evidence="1" id="KW-0175">Coiled coil</keyword>
<gene>
    <name evidence="2" type="ordered locus">Mmcs_5583</name>
    <name evidence="3" type="ordered locus">Mmcs_5586</name>
</gene>
<keyword evidence="3" id="KW-0614">Plasmid</keyword>
<dbReference type="InterPro" id="IPR036388">
    <property type="entry name" value="WH-like_DNA-bd_sf"/>
</dbReference>
<organism evidence="3">
    <name type="scientific">Mycobacterium sp. (strain MCS)</name>
    <dbReference type="NCBI Taxonomy" id="164756"/>
    <lineage>
        <taxon>Bacteria</taxon>
        <taxon>Bacillati</taxon>
        <taxon>Actinomycetota</taxon>
        <taxon>Actinomycetes</taxon>
        <taxon>Mycobacteriales</taxon>
        <taxon>Mycobacteriaceae</taxon>
        <taxon>Mycobacterium</taxon>
    </lineage>
</organism>
<dbReference type="KEGG" id="mmc:Mmcs_5586"/>
<protein>
    <submittedName>
        <fullName evidence="3">Transposase IS3/IS911</fullName>
    </submittedName>
</protein>
<dbReference type="EMBL" id="CP000385">
    <property type="protein sequence ID" value="ABG11683.1"/>
    <property type="molecule type" value="Genomic_DNA"/>
</dbReference>
<dbReference type="EMBL" id="CP000385">
    <property type="protein sequence ID" value="ABG11686.1"/>
    <property type="molecule type" value="Genomic_DNA"/>
</dbReference>
<dbReference type="SUPFAM" id="SSF46689">
    <property type="entry name" value="Homeodomain-like"/>
    <property type="match status" value="1"/>
</dbReference>
<dbReference type="KEGG" id="mmc:Mmcs_5583"/>
<sequence>MNAETLRNWIRQQQVDDGDRDGVSSEAAAEIRALKRRNAELEQTIEILKAATSFFVRESDPRNRR</sequence>
<evidence type="ECO:0000313" key="3">
    <source>
        <dbReference type="EMBL" id="ABG11686.1"/>
    </source>
</evidence>
<accession>A0A5Q5BT49</accession>
<proteinExistence type="predicted"/>
<evidence type="ECO:0000256" key="1">
    <source>
        <dbReference type="SAM" id="Coils"/>
    </source>
</evidence>